<gene>
    <name evidence="1" type="ORF">PR048_009728</name>
</gene>
<evidence type="ECO:0000313" key="1">
    <source>
        <dbReference type="EMBL" id="KAJ8890220.1"/>
    </source>
</evidence>
<proteinExistence type="predicted"/>
<evidence type="ECO:0000313" key="2">
    <source>
        <dbReference type="Proteomes" id="UP001159363"/>
    </source>
</evidence>
<keyword evidence="2" id="KW-1185">Reference proteome</keyword>
<accession>A0ABQ9I0R3</accession>
<sequence>MSIAKFMQLSAVTELKLHFQQGRYNCYTADILFRMYDDEHNRLYLLYLKSVLSEVQQTIKAFEGEKSDSTKLLNILVYIITSLCKKIVIPTAKINFMDVLKKMSVLSANETLKSNKNPSDIASLAEHLGFKTELIDKIVNQ</sequence>
<name>A0ABQ9I0R3_9NEOP</name>
<comment type="caution">
    <text evidence="1">The sequence shown here is derived from an EMBL/GenBank/DDBJ whole genome shotgun (WGS) entry which is preliminary data.</text>
</comment>
<reference evidence="1 2" key="1">
    <citation type="submission" date="2023-02" db="EMBL/GenBank/DDBJ databases">
        <title>LHISI_Scaffold_Assembly.</title>
        <authorList>
            <person name="Stuart O.P."/>
            <person name="Cleave R."/>
            <person name="Magrath M.J.L."/>
            <person name="Mikheyev A.S."/>
        </authorList>
    </citation>
    <scope>NUCLEOTIDE SEQUENCE [LARGE SCALE GENOMIC DNA]</scope>
    <source>
        <strain evidence="1">Daus_M_001</strain>
        <tissue evidence="1">Leg muscle</tissue>
    </source>
</reference>
<protein>
    <submittedName>
        <fullName evidence="1">Uncharacterized protein</fullName>
    </submittedName>
</protein>
<dbReference type="Proteomes" id="UP001159363">
    <property type="component" value="Chromosome 3"/>
</dbReference>
<organism evidence="1 2">
    <name type="scientific">Dryococelus australis</name>
    <dbReference type="NCBI Taxonomy" id="614101"/>
    <lineage>
        <taxon>Eukaryota</taxon>
        <taxon>Metazoa</taxon>
        <taxon>Ecdysozoa</taxon>
        <taxon>Arthropoda</taxon>
        <taxon>Hexapoda</taxon>
        <taxon>Insecta</taxon>
        <taxon>Pterygota</taxon>
        <taxon>Neoptera</taxon>
        <taxon>Polyneoptera</taxon>
        <taxon>Phasmatodea</taxon>
        <taxon>Verophasmatodea</taxon>
        <taxon>Anareolatae</taxon>
        <taxon>Phasmatidae</taxon>
        <taxon>Eurycanthinae</taxon>
        <taxon>Dryococelus</taxon>
    </lineage>
</organism>
<dbReference type="EMBL" id="JARBHB010000003">
    <property type="protein sequence ID" value="KAJ8890220.1"/>
    <property type="molecule type" value="Genomic_DNA"/>
</dbReference>